<feature type="domain" description="DCD" evidence="3">
    <location>
        <begin position="37"/>
        <end position="171"/>
    </location>
</feature>
<comment type="caution">
    <text evidence="4">The sequence shown here is derived from an EMBL/GenBank/DDBJ whole genome shotgun (WGS) entry which is preliminary data.</text>
</comment>
<dbReference type="OrthoDB" id="45365at2759"/>
<dbReference type="PANTHER" id="PTHR46034">
    <property type="match status" value="1"/>
</dbReference>
<dbReference type="InterPro" id="IPR006652">
    <property type="entry name" value="Kelch_1"/>
</dbReference>
<dbReference type="InterPro" id="IPR011043">
    <property type="entry name" value="Gal_Oxase/kelch_b-propeller"/>
</dbReference>
<dbReference type="InterPro" id="IPR013989">
    <property type="entry name" value="Dev_and_cell_death_domain"/>
</dbReference>
<proteinExistence type="predicted"/>
<organism evidence="4 5">
    <name type="scientific">Adiantum capillus-veneris</name>
    <name type="common">Maidenhair fern</name>
    <dbReference type="NCBI Taxonomy" id="13818"/>
    <lineage>
        <taxon>Eukaryota</taxon>
        <taxon>Viridiplantae</taxon>
        <taxon>Streptophyta</taxon>
        <taxon>Embryophyta</taxon>
        <taxon>Tracheophyta</taxon>
        <taxon>Polypodiopsida</taxon>
        <taxon>Polypodiidae</taxon>
        <taxon>Polypodiales</taxon>
        <taxon>Pteridineae</taxon>
        <taxon>Pteridaceae</taxon>
        <taxon>Vittarioideae</taxon>
        <taxon>Adiantum</taxon>
    </lineage>
</organism>
<dbReference type="SUPFAM" id="SSF117281">
    <property type="entry name" value="Kelch motif"/>
    <property type="match status" value="1"/>
</dbReference>
<dbReference type="Proteomes" id="UP000886520">
    <property type="component" value="Chromosome 3"/>
</dbReference>
<dbReference type="PANTHER" id="PTHR46034:SF7">
    <property type="entry name" value="INFLUENZA VIRUS NS1A-BINDING PROTEIN"/>
    <property type="match status" value="1"/>
</dbReference>
<dbReference type="Pfam" id="PF10539">
    <property type="entry name" value="Dev_Cell_Death"/>
    <property type="match status" value="1"/>
</dbReference>
<evidence type="ECO:0000259" key="3">
    <source>
        <dbReference type="PROSITE" id="PS51222"/>
    </source>
</evidence>
<dbReference type="SMART" id="SM00612">
    <property type="entry name" value="Kelch"/>
    <property type="match status" value="6"/>
</dbReference>
<dbReference type="GO" id="GO:0034976">
    <property type="term" value="P:response to endoplasmic reticulum stress"/>
    <property type="evidence" value="ECO:0007669"/>
    <property type="project" value="InterPro"/>
</dbReference>
<dbReference type="Pfam" id="PF01344">
    <property type="entry name" value="Kelch_1"/>
    <property type="match status" value="4"/>
</dbReference>
<dbReference type="AlphaFoldDB" id="A0A9D4VAQ4"/>
<dbReference type="SUPFAM" id="SSF50965">
    <property type="entry name" value="Galactose oxidase, central domain"/>
    <property type="match status" value="1"/>
</dbReference>
<name>A0A9D4VAQ4_ADICA</name>
<dbReference type="Gene3D" id="2.120.10.80">
    <property type="entry name" value="Kelch-type beta propeller"/>
    <property type="match status" value="2"/>
</dbReference>
<dbReference type="PROSITE" id="PS51222">
    <property type="entry name" value="DCD"/>
    <property type="match status" value="1"/>
</dbReference>
<keyword evidence="5" id="KW-1185">Reference proteome</keyword>
<keyword evidence="1" id="KW-0175">Coiled coil</keyword>
<gene>
    <name evidence="4" type="ORF">GOP47_0002784</name>
</gene>
<dbReference type="EMBL" id="JABFUD020000002">
    <property type="protein sequence ID" value="KAI5083041.1"/>
    <property type="molecule type" value="Genomic_DNA"/>
</dbReference>
<sequence length="785" mass="87022">MGAGRRTETYLGPHSPTAAPSSPSSSLTGHFLNLVPGELASVIFGCTHATFEECVTQLLFGLPQIHFSYIKNIKPGMPLFLFNYSDRKLHGIFEADSCGELNINFYAWTGGRGKTQYPAQVRVRVRRLCAPLSEKVFKEAIVANYLKNPQSHFHFELNHVQTEMLLSLFTRNTATFNRPSSWPQGGDEDGWVKPKKTTKAVSDAWHNAAPFTPPEAQSSAAQSDKRATTPEHWYDNQENIGDETASENAFNKGCTSENPLDNGAKPAVEESLDWRVNVFSSNIVSSEGLEDHKRTEREREVMEKLKQLREKGKQISGEVKAEVLQVQEKPNGNASGSGSLESSEVADCALLEWGRLARERCLQEQTMLREEREQLKEKLQALDAPVARAISKNLELSASAIAQVRQDEIKLRHLMDEAMSQTELLRELDQLRKKNATLEYTQVRMASELEGLKSDMSRMSLQMKDLLERSGQGNHMPQQPDPLPLSEREVGDFGADTAGESWQQIYLLGGHDSSSWLDSVDVLYPATYEIASAAPMSTPRSYAAACVLMGSIYVFGGGDGSLWFDTVEMYNQERDEWSLCPPMSQKKGSLAGATIGDRIYAVGGGIGKVYFSEVECYDAHLGTWIGSTAMLSKRFGVAAAELNGALYAIGGYNEQYLASVERFDPREALWTAVAPMTRRRGSLSAVSMEGKIYAIGGYDGSQFLKAVEYYEPRRNCWVEMDMGTQTGRAYGAVARADKDIFMFGGLNAGGYIDTVECYREGSDSWWIADDIALGRRCFLACAVLE</sequence>
<feature type="region of interest" description="Disordered" evidence="2">
    <location>
        <begin position="1"/>
        <end position="24"/>
    </location>
</feature>
<feature type="coiled-coil region" evidence="1">
    <location>
        <begin position="421"/>
        <end position="469"/>
    </location>
</feature>
<dbReference type="InterPro" id="IPR044832">
    <property type="entry name" value="NRP-like"/>
</dbReference>
<evidence type="ECO:0000313" key="5">
    <source>
        <dbReference type="Proteomes" id="UP000886520"/>
    </source>
</evidence>
<accession>A0A9D4VAQ4</accession>
<feature type="region of interest" description="Disordered" evidence="2">
    <location>
        <begin position="177"/>
        <end position="229"/>
    </location>
</feature>
<protein>
    <recommendedName>
        <fullName evidence="3">DCD domain-containing protein</fullName>
    </recommendedName>
</protein>
<evidence type="ECO:0000256" key="1">
    <source>
        <dbReference type="SAM" id="Coils"/>
    </source>
</evidence>
<dbReference type="SMART" id="SM00767">
    <property type="entry name" value="DCD"/>
    <property type="match status" value="1"/>
</dbReference>
<dbReference type="InterPro" id="IPR015915">
    <property type="entry name" value="Kelch-typ_b-propeller"/>
</dbReference>
<evidence type="ECO:0000313" key="4">
    <source>
        <dbReference type="EMBL" id="KAI5083041.1"/>
    </source>
</evidence>
<feature type="compositionally biased region" description="Low complexity" evidence="2">
    <location>
        <begin position="12"/>
        <end position="24"/>
    </location>
</feature>
<evidence type="ECO:0000256" key="2">
    <source>
        <dbReference type="SAM" id="MobiDB-lite"/>
    </source>
</evidence>
<reference evidence="4" key="1">
    <citation type="submission" date="2021-01" db="EMBL/GenBank/DDBJ databases">
        <title>Adiantum capillus-veneris genome.</title>
        <authorList>
            <person name="Fang Y."/>
            <person name="Liao Q."/>
        </authorList>
    </citation>
    <scope>NUCLEOTIDE SEQUENCE</scope>
    <source>
        <strain evidence="4">H3</strain>
        <tissue evidence="4">Leaf</tissue>
    </source>
</reference>